<dbReference type="InterPro" id="IPR028098">
    <property type="entry name" value="Glyco_trans_4-like_N"/>
</dbReference>
<feature type="domain" description="Glycosyltransferase subfamily 4-like N-terminal" evidence="3">
    <location>
        <begin position="25"/>
        <end position="182"/>
    </location>
</feature>
<keyword evidence="2 4" id="KW-0808">Transferase</keyword>
<dbReference type="AlphaFoldDB" id="A0A2S5GV92"/>
<keyword evidence="1" id="KW-0328">Glycosyltransferase</keyword>
<dbReference type="Pfam" id="PF13692">
    <property type="entry name" value="Glyco_trans_1_4"/>
    <property type="match status" value="1"/>
</dbReference>
<dbReference type="PANTHER" id="PTHR12526:SF510">
    <property type="entry name" value="D-INOSITOL 3-PHOSPHATE GLYCOSYLTRANSFERASE"/>
    <property type="match status" value="1"/>
</dbReference>
<dbReference type="Proteomes" id="UP000239990">
    <property type="component" value="Unassembled WGS sequence"/>
</dbReference>
<dbReference type="Pfam" id="PF13439">
    <property type="entry name" value="Glyco_transf_4"/>
    <property type="match status" value="1"/>
</dbReference>
<dbReference type="SUPFAM" id="SSF53756">
    <property type="entry name" value="UDP-Glycosyltransferase/glycogen phosphorylase"/>
    <property type="match status" value="1"/>
</dbReference>
<dbReference type="CDD" id="cd03801">
    <property type="entry name" value="GT4_PimA-like"/>
    <property type="match status" value="1"/>
</dbReference>
<evidence type="ECO:0000256" key="1">
    <source>
        <dbReference type="ARBA" id="ARBA00022676"/>
    </source>
</evidence>
<sequence length="384" mass="42669">MKTPAGAVERRLRIALLVDRFGNRFGGAEAYGVELMRVLGERHDVSVVARDFDSDLPFEFLPVRFPGWLPSWMRVLYFAWRADRLTRGRFDIVHSHMNGWAGEIQVMHVTPVRYNRVARVNPVQGFRAWLSPRLATYLLLEKLRVRQSPTRHVVAVSGLIMDQLHRSYGPQVKVEIIAPGVKLPSPDLALRREATRARLGWDADTIGCLLVARNPLRKGLPALLDALAQLPAQYKLLVVGADDATRDRVRAAGGIAHRVTLIDPTPEVAQYFSAADIYAHPTLNDSYGMAPLEAMSHGLPVVVSSPAYCGFAQYLSAGKDALILQDPRDGAQLAQALERLGSEPDLRAALTERGLAIARDQSWETVAARYEALYEKVLEARQQA</sequence>
<organism evidence="4 5">
    <name type="scientific">Achromobacter spanius</name>
    <dbReference type="NCBI Taxonomy" id="217203"/>
    <lineage>
        <taxon>Bacteria</taxon>
        <taxon>Pseudomonadati</taxon>
        <taxon>Pseudomonadota</taxon>
        <taxon>Betaproteobacteria</taxon>
        <taxon>Burkholderiales</taxon>
        <taxon>Alcaligenaceae</taxon>
        <taxon>Achromobacter</taxon>
    </lineage>
</organism>
<dbReference type="RefSeq" id="WP_104143307.1">
    <property type="nucleotide sequence ID" value="NZ_PREU01000003.1"/>
</dbReference>
<evidence type="ECO:0000256" key="2">
    <source>
        <dbReference type="ARBA" id="ARBA00022679"/>
    </source>
</evidence>
<evidence type="ECO:0000259" key="3">
    <source>
        <dbReference type="Pfam" id="PF13439"/>
    </source>
</evidence>
<comment type="caution">
    <text evidence="4">The sequence shown here is derived from an EMBL/GenBank/DDBJ whole genome shotgun (WGS) entry which is preliminary data.</text>
</comment>
<dbReference type="Gene3D" id="3.40.50.2000">
    <property type="entry name" value="Glycogen Phosphorylase B"/>
    <property type="match status" value="2"/>
</dbReference>
<dbReference type="GO" id="GO:0016757">
    <property type="term" value="F:glycosyltransferase activity"/>
    <property type="evidence" value="ECO:0007669"/>
    <property type="project" value="UniProtKB-KW"/>
</dbReference>
<accession>A0A2S5GV92</accession>
<name>A0A2S5GV92_9BURK</name>
<reference evidence="4 5" key="1">
    <citation type="submission" date="2018-02" db="EMBL/GenBank/DDBJ databases">
        <title>Draft Genome of Achromobacter spanius stain 6.</title>
        <authorList>
            <person name="Gunasekera T.S."/>
            <person name="Radwan O."/>
            <person name="Ruiz O.N."/>
        </authorList>
    </citation>
    <scope>NUCLEOTIDE SEQUENCE [LARGE SCALE GENOMIC DNA]</scope>
    <source>
        <strain evidence="4 5">6</strain>
    </source>
</reference>
<dbReference type="EMBL" id="PREU01000003">
    <property type="protein sequence ID" value="PPA77017.1"/>
    <property type="molecule type" value="Genomic_DNA"/>
</dbReference>
<dbReference type="PANTHER" id="PTHR12526">
    <property type="entry name" value="GLYCOSYLTRANSFERASE"/>
    <property type="match status" value="1"/>
</dbReference>
<gene>
    <name evidence="4" type="ORF">C4E15_09745</name>
</gene>
<evidence type="ECO:0000313" key="4">
    <source>
        <dbReference type="EMBL" id="PPA77017.1"/>
    </source>
</evidence>
<proteinExistence type="predicted"/>
<protein>
    <submittedName>
        <fullName evidence="4">Transferase</fullName>
    </submittedName>
</protein>
<evidence type="ECO:0000313" key="5">
    <source>
        <dbReference type="Proteomes" id="UP000239990"/>
    </source>
</evidence>
<dbReference type="OrthoDB" id="433681at2"/>